<reference evidence="3 4" key="1">
    <citation type="submission" date="2019-02" db="EMBL/GenBank/DDBJ databases">
        <title>Deep-cultivation of Planctomycetes and their phenomic and genomic characterization uncovers novel biology.</title>
        <authorList>
            <person name="Wiegand S."/>
            <person name="Jogler M."/>
            <person name="Boedeker C."/>
            <person name="Pinto D."/>
            <person name="Vollmers J."/>
            <person name="Rivas-Marin E."/>
            <person name="Kohn T."/>
            <person name="Peeters S.H."/>
            <person name="Heuer A."/>
            <person name="Rast P."/>
            <person name="Oberbeckmann S."/>
            <person name="Bunk B."/>
            <person name="Jeske O."/>
            <person name="Meyerdierks A."/>
            <person name="Storesund J.E."/>
            <person name="Kallscheuer N."/>
            <person name="Luecker S."/>
            <person name="Lage O.M."/>
            <person name="Pohl T."/>
            <person name="Merkel B.J."/>
            <person name="Hornburger P."/>
            <person name="Mueller R.-W."/>
            <person name="Bruemmer F."/>
            <person name="Labrenz M."/>
            <person name="Spormann A.M."/>
            <person name="Op den Camp H."/>
            <person name="Overmann J."/>
            <person name="Amann R."/>
            <person name="Jetten M.S.M."/>
            <person name="Mascher T."/>
            <person name="Medema M.H."/>
            <person name="Devos D.P."/>
            <person name="Kaster A.-K."/>
            <person name="Ovreas L."/>
            <person name="Rohde M."/>
            <person name="Galperin M.Y."/>
            <person name="Jogler C."/>
        </authorList>
    </citation>
    <scope>NUCLEOTIDE SEQUENCE [LARGE SCALE GENOMIC DNA]</scope>
    <source>
        <strain evidence="3 4">Pla110</strain>
    </source>
</reference>
<dbReference type="InterPro" id="IPR016786">
    <property type="entry name" value="YdeI_bac"/>
</dbReference>
<accession>A0A518CP45</accession>
<feature type="coiled-coil region" evidence="1">
    <location>
        <begin position="14"/>
        <end position="41"/>
    </location>
</feature>
<dbReference type="PIRSF" id="PIRSF021308">
    <property type="entry name" value="UCP021308"/>
    <property type="match status" value="1"/>
</dbReference>
<feature type="domain" description="YdhG-like" evidence="2">
    <location>
        <begin position="31"/>
        <end position="128"/>
    </location>
</feature>
<evidence type="ECO:0000313" key="4">
    <source>
        <dbReference type="Proteomes" id="UP000317178"/>
    </source>
</evidence>
<name>A0A518CP45_9PLAN</name>
<dbReference type="Pfam" id="PF08818">
    <property type="entry name" value="DUF1801"/>
    <property type="match status" value="1"/>
</dbReference>
<proteinExistence type="predicted"/>
<evidence type="ECO:0000256" key="1">
    <source>
        <dbReference type="SAM" id="Coils"/>
    </source>
</evidence>
<keyword evidence="1" id="KW-0175">Coiled coil</keyword>
<protein>
    <recommendedName>
        <fullName evidence="2">YdhG-like domain-containing protein</fullName>
    </recommendedName>
</protein>
<dbReference type="EMBL" id="CP036281">
    <property type="protein sequence ID" value="QDU80974.1"/>
    <property type="molecule type" value="Genomic_DNA"/>
</dbReference>
<dbReference type="Proteomes" id="UP000317178">
    <property type="component" value="Chromosome"/>
</dbReference>
<organism evidence="3 4">
    <name type="scientific">Polystyrenella longa</name>
    <dbReference type="NCBI Taxonomy" id="2528007"/>
    <lineage>
        <taxon>Bacteria</taxon>
        <taxon>Pseudomonadati</taxon>
        <taxon>Planctomycetota</taxon>
        <taxon>Planctomycetia</taxon>
        <taxon>Planctomycetales</taxon>
        <taxon>Planctomycetaceae</taxon>
        <taxon>Polystyrenella</taxon>
    </lineage>
</organism>
<dbReference type="AlphaFoldDB" id="A0A518CP45"/>
<dbReference type="InterPro" id="IPR042216">
    <property type="entry name" value="MitoNEET_CISD"/>
</dbReference>
<gene>
    <name evidence="3" type="ORF">Pla110_27110</name>
</gene>
<dbReference type="InterPro" id="IPR014922">
    <property type="entry name" value="YdhG-like"/>
</dbReference>
<dbReference type="Pfam" id="PF13376">
    <property type="entry name" value="OmdA"/>
    <property type="match status" value="1"/>
</dbReference>
<keyword evidence="4" id="KW-1185">Reference proteome</keyword>
<dbReference type="Gene3D" id="3.40.5.90">
    <property type="entry name" value="CDGSH iron-sulfur domain, mitoNEET-type"/>
    <property type="match status" value="1"/>
</dbReference>
<sequence>MHCAPQVRFKLRFMNHTNTQVDEYLHNLREWQDELKHLRRILLTCPLTEEFKWRSPCYTSEKKNIVILGGFKDSCVLSFFKGSLLKDPEGILTKPGENTREGRVIRFTSVCEIAELEPTLRAYIDEAIEAEKAGLTVGLKEDRELKYPEELLAELDESPELKIAFESLTPGRQRAYLMFFNAAKQSKTKTARIEKYRERILDGKGINDCTCGLSQKMPQCDGSHNSLK</sequence>
<dbReference type="SUPFAM" id="SSF159888">
    <property type="entry name" value="YdhG-like"/>
    <property type="match status" value="1"/>
</dbReference>
<evidence type="ECO:0000313" key="3">
    <source>
        <dbReference type="EMBL" id="QDU80974.1"/>
    </source>
</evidence>
<dbReference type="Gene3D" id="3.90.1150.200">
    <property type="match status" value="1"/>
</dbReference>
<dbReference type="KEGG" id="plon:Pla110_27110"/>
<evidence type="ECO:0000259" key="2">
    <source>
        <dbReference type="Pfam" id="PF08818"/>
    </source>
</evidence>